<dbReference type="RefSeq" id="WP_091165500.1">
    <property type="nucleotide sequence ID" value="NZ_CBCSFM010000001.1"/>
</dbReference>
<dbReference type="SUPFAM" id="SSF52402">
    <property type="entry name" value="Adenine nucleotide alpha hydrolases-like"/>
    <property type="match status" value="1"/>
</dbReference>
<evidence type="ECO:0000313" key="1">
    <source>
        <dbReference type="EMBL" id="SEN68681.1"/>
    </source>
</evidence>
<reference evidence="2" key="1">
    <citation type="submission" date="2016-10" db="EMBL/GenBank/DDBJ databases">
        <authorList>
            <person name="Varghese N."/>
            <person name="Submissions S."/>
        </authorList>
    </citation>
    <scope>NUCLEOTIDE SEQUENCE [LARGE SCALE GENOMIC DNA]</scope>
    <source>
        <strain evidence="2">CGMCC 1.8704</strain>
    </source>
</reference>
<evidence type="ECO:0000313" key="2">
    <source>
        <dbReference type="Proteomes" id="UP000198657"/>
    </source>
</evidence>
<accession>A0A1H8IJX7</accession>
<organism evidence="1 2">
    <name type="scientific">Flavobacterium sinopsychrotolerans</name>
    <dbReference type="NCBI Taxonomy" id="604089"/>
    <lineage>
        <taxon>Bacteria</taxon>
        <taxon>Pseudomonadati</taxon>
        <taxon>Bacteroidota</taxon>
        <taxon>Flavobacteriia</taxon>
        <taxon>Flavobacteriales</taxon>
        <taxon>Flavobacteriaceae</taxon>
        <taxon>Flavobacterium</taxon>
    </lineage>
</organism>
<proteinExistence type="predicted"/>
<dbReference type="STRING" id="604089.SAMN04487942_0593"/>
<dbReference type="OrthoDB" id="1336645at2"/>
<sequence>MKNILIPTTLQSDTFNAVKTAIKSSNGTPSQLILMLLADIPDTFSSASLLRNINQGLSATQENVLEMCRKITLESENCSLKIHHQYGISSPVFKNLMEHFAIGLTIITPSFKSSKKKINTYCVQIISNSKCPILHTNTNFDQDIFRQALYIKNSDSSLHAEDLQAYVNTLFSLKIVSESKTNESEPFLSDTISKNNINILIETRKPKKLKLLKKEKAALNELLGLPVLSLYEEIS</sequence>
<dbReference type="Proteomes" id="UP000198657">
    <property type="component" value="Unassembled WGS sequence"/>
</dbReference>
<dbReference type="AlphaFoldDB" id="A0A1H8IJX7"/>
<name>A0A1H8IJX7_9FLAO</name>
<keyword evidence="2" id="KW-1185">Reference proteome</keyword>
<protein>
    <submittedName>
        <fullName evidence="1">Uncharacterized protein</fullName>
    </submittedName>
</protein>
<gene>
    <name evidence="1" type="ORF">SAMN04487942_0593</name>
</gene>
<dbReference type="EMBL" id="FODN01000001">
    <property type="protein sequence ID" value="SEN68681.1"/>
    <property type="molecule type" value="Genomic_DNA"/>
</dbReference>